<dbReference type="Proteomes" id="UP001164746">
    <property type="component" value="Chromosome 5"/>
</dbReference>
<evidence type="ECO:0000313" key="3">
    <source>
        <dbReference type="Proteomes" id="UP001164746"/>
    </source>
</evidence>
<feature type="non-terminal residue" evidence="2">
    <location>
        <position position="135"/>
    </location>
</feature>
<keyword evidence="1" id="KW-0812">Transmembrane</keyword>
<keyword evidence="1" id="KW-0472">Membrane</keyword>
<dbReference type="EMBL" id="CP111016">
    <property type="protein sequence ID" value="WAR06331.1"/>
    <property type="molecule type" value="Genomic_DNA"/>
</dbReference>
<evidence type="ECO:0000313" key="2">
    <source>
        <dbReference type="EMBL" id="WAR06331.1"/>
    </source>
</evidence>
<organism evidence="2 3">
    <name type="scientific">Mya arenaria</name>
    <name type="common">Soft-shell clam</name>
    <dbReference type="NCBI Taxonomy" id="6604"/>
    <lineage>
        <taxon>Eukaryota</taxon>
        <taxon>Metazoa</taxon>
        <taxon>Spiralia</taxon>
        <taxon>Lophotrochozoa</taxon>
        <taxon>Mollusca</taxon>
        <taxon>Bivalvia</taxon>
        <taxon>Autobranchia</taxon>
        <taxon>Heteroconchia</taxon>
        <taxon>Euheterodonta</taxon>
        <taxon>Imparidentia</taxon>
        <taxon>Neoheterodontei</taxon>
        <taxon>Myida</taxon>
        <taxon>Myoidea</taxon>
        <taxon>Myidae</taxon>
        <taxon>Mya</taxon>
    </lineage>
</organism>
<accession>A0ABY7ECB9</accession>
<reference evidence="2" key="1">
    <citation type="submission" date="2022-11" db="EMBL/GenBank/DDBJ databases">
        <title>Centuries of genome instability and evolution in soft-shell clam transmissible cancer (bioRxiv).</title>
        <authorList>
            <person name="Hart S.F.M."/>
            <person name="Yonemitsu M.A."/>
            <person name="Giersch R.M."/>
            <person name="Beal B.F."/>
            <person name="Arriagada G."/>
            <person name="Davis B.W."/>
            <person name="Ostrander E.A."/>
            <person name="Goff S.P."/>
            <person name="Metzger M.J."/>
        </authorList>
    </citation>
    <scope>NUCLEOTIDE SEQUENCE</scope>
    <source>
        <strain evidence="2">MELC-2E11</strain>
        <tissue evidence="2">Siphon/mantle</tissue>
    </source>
</reference>
<proteinExistence type="predicted"/>
<name>A0ABY7ECB9_MYAAR</name>
<protein>
    <submittedName>
        <fullName evidence="2">Uncharacterized protein</fullName>
    </submittedName>
</protein>
<evidence type="ECO:0000256" key="1">
    <source>
        <dbReference type="SAM" id="Phobius"/>
    </source>
</evidence>
<sequence>QTETSPNTGPVFGGAVGGTVGAIVAIVVVVIILRRNYALNCNVTWTKRGGPSEHSISGKDNLGYNAAKTYEVVSMTTDTSVYDDLKTGDSGADNSHVYTPLEETRSKAHVYYENVKKDDPIYNNTVLKNPVQTVL</sequence>
<keyword evidence="3" id="KW-1185">Reference proteome</keyword>
<feature type="transmembrane region" description="Helical" evidence="1">
    <location>
        <begin position="12"/>
        <end position="33"/>
    </location>
</feature>
<keyword evidence="1" id="KW-1133">Transmembrane helix</keyword>
<gene>
    <name evidence="2" type="ORF">MAR_021700</name>
</gene>